<evidence type="ECO:0000313" key="2">
    <source>
        <dbReference type="EMBL" id="CAK9198032.1"/>
    </source>
</evidence>
<evidence type="ECO:0000256" key="1">
    <source>
        <dbReference type="ARBA" id="ARBA00022679"/>
    </source>
</evidence>
<sequence>MGTTDITYSSIADWPTFPVTVTSSWLVKPGSCSKLQEGTGDMIVNGGEWTCSKARGKLPLTGFDVCRLRLGFIPRILVFDNPADVEGAKEAGGFKSELIGVRLRESLAKALEECYPLAGRLVSEEDGTFAIDCNDAGVLFVEASSPISAVEVRDDKLLHAYENFSPLDRYALPDIASLQGAPLLAVQVTTCHQGGYVVVVMCSHAVVDGNCAWQFVNSWAQVSRGEQISRPFDFSSRENIINLKPHTDLQTSLIEPPPTWNKQEVLPHVGLVSHRLWATPIASKHLFLKVHPEHVKILKSQLAQEDDHDLVHADGSSPARFSSFVAISALLWRTIIRARNIPHSQDSRFMTVMDCRQRCNNLPKTYFGNAVLDTVSVANVGELLQRTISFAATTIHNTLQKFSAGVYIQSFSNMMEQNKHFALTAENRGDRDVWTAGMIHNPLLACDFGSGNPCCIKFDVQRRSSIIMWCPKSKPSDAWTLVFKGPLDVADRLLQDPEFMSFMTLDYAR</sequence>
<reference evidence="2" key="1">
    <citation type="submission" date="2024-02" db="EMBL/GenBank/DDBJ databases">
        <authorList>
            <consortium name="ELIXIR-Norway"/>
            <consortium name="Elixir Norway"/>
        </authorList>
    </citation>
    <scope>NUCLEOTIDE SEQUENCE</scope>
</reference>
<name>A0ABP0TK06_9BRYO</name>
<dbReference type="Gene3D" id="3.30.559.10">
    <property type="entry name" value="Chloramphenicol acetyltransferase-like domain"/>
    <property type="match status" value="2"/>
</dbReference>
<keyword evidence="1" id="KW-0808">Transferase</keyword>
<evidence type="ECO:0000313" key="3">
    <source>
        <dbReference type="Proteomes" id="UP001497512"/>
    </source>
</evidence>
<dbReference type="Proteomes" id="UP001497512">
    <property type="component" value="Chromosome 12"/>
</dbReference>
<dbReference type="PANTHER" id="PTHR31896">
    <property type="entry name" value="FAMILY REGULATORY PROTEIN, PUTATIVE (AFU_ORTHOLOGUE AFUA_3G14730)-RELATED"/>
    <property type="match status" value="1"/>
</dbReference>
<dbReference type="PANTHER" id="PTHR31896:SF64">
    <property type="entry name" value="TRICHOTHECENE 3-O-ACETYLTRANSFERASE"/>
    <property type="match status" value="1"/>
</dbReference>
<protein>
    <submittedName>
        <fullName evidence="2">Uncharacterized protein</fullName>
    </submittedName>
</protein>
<organism evidence="2 3">
    <name type="scientific">Sphagnum troendelagicum</name>
    <dbReference type="NCBI Taxonomy" id="128251"/>
    <lineage>
        <taxon>Eukaryota</taxon>
        <taxon>Viridiplantae</taxon>
        <taxon>Streptophyta</taxon>
        <taxon>Embryophyta</taxon>
        <taxon>Bryophyta</taxon>
        <taxon>Sphagnophytina</taxon>
        <taxon>Sphagnopsida</taxon>
        <taxon>Sphagnales</taxon>
        <taxon>Sphagnaceae</taxon>
        <taxon>Sphagnum</taxon>
    </lineage>
</organism>
<dbReference type="SUPFAM" id="SSF52777">
    <property type="entry name" value="CoA-dependent acyltransferases"/>
    <property type="match status" value="1"/>
</dbReference>
<proteinExistence type="predicted"/>
<gene>
    <name evidence="2" type="ORF">CSSPTR1EN2_LOCUS4233</name>
</gene>
<keyword evidence="3" id="KW-1185">Reference proteome</keyword>
<dbReference type="EMBL" id="OZ019904">
    <property type="protein sequence ID" value="CAK9198032.1"/>
    <property type="molecule type" value="Genomic_DNA"/>
</dbReference>
<accession>A0ABP0TK06</accession>
<dbReference type="InterPro" id="IPR051283">
    <property type="entry name" value="Sec_Metabolite_Acyltrans"/>
</dbReference>
<dbReference type="InterPro" id="IPR023213">
    <property type="entry name" value="CAT-like_dom_sf"/>
</dbReference>
<dbReference type="Pfam" id="PF02458">
    <property type="entry name" value="Transferase"/>
    <property type="match status" value="1"/>
</dbReference>